<name>A0A841E674_9ACTN</name>
<dbReference type="Pfam" id="PF22507">
    <property type="entry name" value="DUF6994"/>
    <property type="match status" value="1"/>
</dbReference>
<dbReference type="Proteomes" id="UP000578077">
    <property type="component" value="Unassembled WGS sequence"/>
</dbReference>
<proteinExistence type="predicted"/>
<protein>
    <submittedName>
        <fullName evidence="2">Uncharacterized protein</fullName>
    </submittedName>
</protein>
<dbReference type="AlphaFoldDB" id="A0A841E674"/>
<keyword evidence="3" id="KW-1185">Reference proteome</keyword>
<organism evidence="2 3">
    <name type="scientific">Streptomonospora salina</name>
    <dbReference type="NCBI Taxonomy" id="104205"/>
    <lineage>
        <taxon>Bacteria</taxon>
        <taxon>Bacillati</taxon>
        <taxon>Actinomycetota</taxon>
        <taxon>Actinomycetes</taxon>
        <taxon>Streptosporangiales</taxon>
        <taxon>Nocardiopsidaceae</taxon>
        <taxon>Streptomonospora</taxon>
    </lineage>
</organism>
<feature type="region of interest" description="Disordered" evidence="1">
    <location>
        <begin position="74"/>
        <end position="95"/>
    </location>
</feature>
<sequence length="342" mass="38200">MDDERDLIAYNEPRVLGEVIPDRNADDPEYRKCSTCSAVLPADRLMVIKHRNAGQPKGHLRIYCPDHFARAEAARSASGPATRPPSRSRPLDDRVIDTTYDVQTDTPPGKDPDAHSDTLHRYHRALWSKTLPDGTRFDLADGRPGSYLDHESDHGRFWLTSDAVIPTFPHKAGDIVAKLGDGEFEEFHTLGYTIGGMMIWPGNKIGNKQTINGARGFHPRIADRFDLTVECVRRHYAGQSSPLSGVLGRYTDFFALFETFEGFIDHFLLHDLLDGGRVRFAMPFDEFDGPAVPQDLATYRRFMEASMEFIHARNARIAAYARTLQPRAFVEGEAGALSAGPG</sequence>
<evidence type="ECO:0000313" key="3">
    <source>
        <dbReference type="Proteomes" id="UP000578077"/>
    </source>
</evidence>
<dbReference type="EMBL" id="JACHLY010000001">
    <property type="protein sequence ID" value="MBB5998506.1"/>
    <property type="molecule type" value="Genomic_DNA"/>
</dbReference>
<accession>A0A841E674</accession>
<dbReference type="InterPro" id="IPR054263">
    <property type="entry name" value="DUF6994"/>
</dbReference>
<reference evidence="2 3" key="1">
    <citation type="submission" date="2020-08" db="EMBL/GenBank/DDBJ databases">
        <title>Sequencing the genomes of 1000 actinobacteria strains.</title>
        <authorList>
            <person name="Klenk H.-P."/>
        </authorList>
    </citation>
    <scope>NUCLEOTIDE SEQUENCE [LARGE SCALE GENOMIC DNA]</scope>
    <source>
        <strain evidence="2 3">DSM 44593</strain>
    </source>
</reference>
<dbReference type="RefSeq" id="WP_184634803.1">
    <property type="nucleotide sequence ID" value="NZ_BAABKT010000007.1"/>
</dbReference>
<evidence type="ECO:0000313" key="2">
    <source>
        <dbReference type="EMBL" id="MBB5998506.1"/>
    </source>
</evidence>
<evidence type="ECO:0000256" key="1">
    <source>
        <dbReference type="SAM" id="MobiDB-lite"/>
    </source>
</evidence>
<gene>
    <name evidence="2" type="ORF">HNR25_002257</name>
</gene>
<comment type="caution">
    <text evidence="2">The sequence shown here is derived from an EMBL/GenBank/DDBJ whole genome shotgun (WGS) entry which is preliminary data.</text>
</comment>